<organism evidence="2 3">
    <name type="scientific">Roridomyces roridus</name>
    <dbReference type="NCBI Taxonomy" id="1738132"/>
    <lineage>
        <taxon>Eukaryota</taxon>
        <taxon>Fungi</taxon>
        <taxon>Dikarya</taxon>
        <taxon>Basidiomycota</taxon>
        <taxon>Agaricomycotina</taxon>
        <taxon>Agaricomycetes</taxon>
        <taxon>Agaricomycetidae</taxon>
        <taxon>Agaricales</taxon>
        <taxon>Marasmiineae</taxon>
        <taxon>Mycenaceae</taxon>
        <taxon>Roridomyces</taxon>
    </lineage>
</organism>
<keyword evidence="3" id="KW-1185">Reference proteome</keyword>
<gene>
    <name evidence="2" type="ORF">FB45DRAFT_1019305</name>
</gene>
<reference evidence="2" key="1">
    <citation type="submission" date="2023-03" db="EMBL/GenBank/DDBJ databases">
        <title>Massive genome expansion in bonnet fungi (Mycena s.s.) driven by repeated elements and novel gene families across ecological guilds.</title>
        <authorList>
            <consortium name="Lawrence Berkeley National Laboratory"/>
            <person name="Harder C.B."/>
            <person name="Miyauchi S."/>
            <person name="Viragh M."/>
            <person name="Kuo A."/>
            <person name="Thoen E."/>
            <person name="Andreopoulos B."/>
            <person name="Lu D."/>
            <person name="Skrede I."/>
            <person name="Drula E."/>
            <person name="Henrissat B."/>
            <person name="Morin E."/>
            <person name="Kohler A."/>
            <person name="Barry K."/>
            <person name="LaButti K."/>
            <person name="Morin E."/>
            <person name="Salamov A."/>
            <person name="Lipzen A."/>
            <person name="Mereny Z."/>
            <person name="Hegedus B."/>
            <person name="Baldrian P."/>
            <person name="Stursova M."/>
            <person name="Weitz H."/>
            <person name="Taylor A."/>
            <person name="Grigoriev I.V."/>
            <person name="Nagy L.G."/>
            <person name="Martin F."/>
            <person name="Kauserud H."/>
        </authorList>
    </citation>
    <scope>NUCLEOTIDE SEQUENCE</scope>
    <source>
        <strain evidence="2">9284</strain>
    </source>
</reference>
<sequence>MLRNKRRGESLDSRCLTPSKPRRVEMLAAGTEDARPQEETSVVVASTGKLLPSASHTYSSSDTRSPRSSRLARRSLASIATRWTKDAGWEDKG</sequence>
<evidence type="ECO:0000256" key="1">
    <source>
        <dbReference type="SAM" id="MobiDB-lite"/>
    </source>
</evidence>
<feature type="region of interest" description="Disordered" evidence="1">
    <location>
        <begin position="1"/>
        <end position="73"/>
    </location>
</feature>
<dbReference type="AlphaFoldDB" id="A0AAD7CF35"/>
<name>A0AAD7CF35_9AGAR</name>
<dbReference type="EMBL" id="JARKIF010000002">
    <property type="protein sequence ID" value="KAJ7647033.1"/>
    <property type="molecule type" value="Genomic_DNA"/>
</dbReference>
<comment type="caution">
    <text evidence="2">The sequence shown here is derived from an EMBL/GenBank/DDBJ whole genome shotgun (WGS) entry which is preliminary data.</text>
</comment>
<dbReference type="Proteomes" id="UP001221142">
    <property type="component" value="Unassembled WGS sequence"/>
</dbReference>
<proteinExistence type="predicted"/>
<accession>A0AAD7CF35</accession>
<evidence type="ECO:0000313" key="3">
    <source>
        <dbReference type="Proteomes" id="UP001221142"/>
    </source>
</evidence>
<protein>
    <submittedName>
        <fullName evidence="2">Uncharacterized protein</fullName>
    </submittedName>
</protein>
<evidence type="ECO:0000313" key="2">
    <source>
        <dbReference type="EMBL" id="KAJ7647033.1"/>
    </source>
</evidence>
<feature type="compositionally biased region" description="Low complexity" evidence="1">
    <location>
        <begin position="59"/>
        <end position="73"/>
    </location>
</feature>